<feature type="chain" id="PRO_5046195565" evidence="1">
    <location>
        <begin position="21"/>
        <end position="254"/>
    </location>
</feature>
<dbReference type="EMBL" id="JAVDPW010000009">
    <property type="protein sequence ID" value="MDR6292641.1"/>
    <property type="molecule type" value="Genomic_DNA"/>
</dbReference>
<dbReference type="SMART" id="SM00318">
    <property type="entry name" value="SNc"/>
    <property type="match status" value="1"/>
</dbReference>
<organism evidence="3 4">
    <name type="scientific">Inquilinus ginsengisoli</name>
    <dbReference type="NCBI Taxonomy" id="363840"/>
    <lineage>
        <taxon>Bacteria</taxon>
        <taxon>Pseudomonadati</taxon>
        <taxon>Pseudomonadota</taxon>
        <taxon>Alphaproteobacteria</taxon>
        <taxon>Rhodospirillales</taxon>
        <taxon>Rhodospirillaceae</taxon>
        <taxon>Inquilinus</taxon>
    </lineage>
</organism>
<comment type="caution">
    <text evidence="3">The sequence shown here is derived from an EMBL/GenBank/DDBJ whole genome shotgun (WGS) entry which is preliminary data.</text>
</comment>
<keyword evidence="1" id="KW-0732">Signal</keyword>
<proteinExistence type="predicted"/>
<keyword evidence="3" id="KW-0255">Endonuclease</keyword>
<dbReference type="Pfam" id="PF00565">
    <property type="entry name" value="SNase"/>
    <property type="match status" value="1"/>
</dbReference>
<name>A0ABU1JVJ6_9PROT</name>
<dbReference type="InterPro" id="IPR035437">
    <property type="entry name" value="SNase_OB-fold_sf"/>
</dbReference>
<evidence type="ECO:0000259" key="2">
    <source>
        <dbReference type="PROSITE" id="PS50830"/>
    </source>
</evidence>
<keyword evidence="3" id="KW-0378">Hydrolase</keyword>
<reference evidence="3 4" key="1">
    <citation type="submission" date="2023-07" db="EMBL/GenBank/DDBJ databases">
        <title>Sorghum-associated microbial communities from plants grown in Nebraska, USA.</title>
        <authorList>
            <person name="Schachtman D."/>
        </authorList>
    </citation>
    <scope>NUCLEOTIDE SEQUENCE [LARGE SCALE GENOMIC DNA]</scope>
    <source>
        <strain evidence="3 4">584</strain>
    </source>
</reference>
<accession>A0ABU1JVJ6</accession>
<protein>
    <submittedName>
        <fullName evidence="3">Endonuclease YncB(Thermonuclease family)</fullName>
    </submittedName>
</protein>
<dbReference type="PROSITE" id="PS50830">
    <property type="entry name" value="TNASE_3"/>
    <property type="match status" value="1"/>
</dbReference>
<dbReference type="GO" id="GO:0004519">
    <property type="term" value="F:endonuclease activity"/>
    <property type="evidence" value="ECO:0007669"/>
    <property type="project" value="UniProtKB-KW"/>
</dbReference>
<dbReference type="InterPro" id="IPR016071">
    <property type="entry name" value="Staphylococal_nuclease_OB-fold"/>
</dbReference>
<dbReference type="RefSeq" id="WP_309798902.1">
    <property type="nucleotide sequence ID" value="NZ_JAVDPW010000009.1"/>
</dbReference>
<sequence>MRRALLSLILLLCGVAAARADNALGGPSDGLDYGPPLAVAAVLDGRTLRLSDGTVVRLSGLDVPFGRWQAAARSVLAALVDGQPVRLAPVAPADRYGRVPGHLQRADGLWIEEDLLGRGLARVDAGGADPAAALVSLLVTEGEARAAGRGLWADPDFTVRPAEALDRAGLDRFQVVEGTVLQATILRGRAYLNFGTDQRQDFTVMMEPDAVRRLGAGPQLLALQGRRIRVRGWLDWSGGPRIAVGRMEQIERLD</sequence>
<evidence type="ECO:0000313" key="4">
    <source>
        <dbReference type="Proteomes" id="UP001262410"/>
    </source>
</evidence>
<dbReference type="Gene3D" id="2.40.50.90">
    <property type="match status" value="1"/>
</dbReference>
<gene>
    <name evidence="3" type="ORF">E9232_005181</name>
</gene>
<feature type="domain" description="TNase-like" evidence="2">
    <location>
        <begin position="39"/>
        <end position="154"/>
    </location>
</feature>
<evidence type="ECO:0000313" key="3">
    <source>
        <dbReference type="EMBL" id="MDR6292641.1"/>
    </source>
</evidence>
<feature type="signal peptide" evidence="1">
    <location>
        <begin position="1"/>
        <end position="20"/>
    </location>
</feature>
<evidence type="ECO:0000256" key="1">
    <source>
        <dbReference type="SAM" id="SignalP"/>
    </source>
</evidence>
<dbReference type="Proteomes" id="UP001262410">
    <property type="component" value="Unassembled WGS sequence"/>
</dbReference>
<dbReference type="SUPFAM" id="SSF50199">
    <property type="entry name" value="Staphylococcal nuclease"/>
    <property type="match status" value="1"/>
</dbReference>
<keyword evidence="4" id="KW-1185">Reference proteome</keyword>
<keyword evidence="3" id="KW-0540">Nuclease</keyword>